<keyword evidence="1" id="KW-0433">Leucine-rich repeat</keyword>
<dbReference type="PANTHER" id="PTHR46652">
    <property type="entry name" value="LEUCINE-RICH REPEAT AND IQ DOMAIN-CONTAINING PROTEIN 1-RELATED"/>
    <property type="match status" value="1"/>
</dbReference>
<dbReference type="InterPro" id="IPR032675">
    <property type="entry name" value="LRR_dom_sf"/>
</dbReference>
<feature type="compositionally biased region" description="Basic and acidic residues" evidence="3">
    <location>
        <begin position="66"/>
        <end position="79"/>
    </location>
</feature>
<evidence type="ECO:0000256" key="1">
    <source>
        <dbReference type="ARBA" id="ARBA00022614"/>
    </source>
</evidence>
<evidence type="ECO:0000256" key="2">
    <source>
        <dbReference type="ARBA" id="ARBA00022737"/>
    </source>
</evidence>
<proteinExistence type="predicted"/>
<dbReference type="Proteomes" id="UP001165065">
    <property type="component" value="Unassembled WGS sequence"/>
</dbReference>
<dbReference type="SUPFAM" id="SSF52058">
    <property type="entry name" value="L domain-like"/>
    <property type="match status" value="1"/>
</dbReference>
<feature type="compositionally biased region" description="Pro residues" evidence="3">
    <location>
        <begin position="47"/>
        <end position="62"/>
    </location>
</feature>
<dbReference type="Gene3D" id="3.80.10.10">
    <property type="entry name" value="Ribonuclease Inhibitor"/>
    <property type="match status" value="2"/>
</dbReference>
<gene>
    <name evidence="4" type="ORF">TrCOL_g7579</name>
</gene>
<reference evidence="5" key="1">
    <citation type="journal article" date="2023" name="Commun. Biol.">
        <title>Genome analysis of Parmales, the sister group of diatoms, reveals the evolutionary specialization of diatoms from phago-mixotrophs to photoautotrophs.</title>
        <authorList>
            <person name="Ban H."/>
            <person name="Sato S."/>
            <person name="Yoshikawa S."/>
            <person name="Yamada K."/>
            <person name="Nakamura Y."/>
            <person name="Ichinomiya M."/>
            <person name="Sato N."/>
            <person name="Blanc-Mathieu R."/>
            <person name="Endo H."/>
            <person name="Kuwata A."/>
            <person name="Ogata H."/>
        </authorList>
    </citation>
    <scope>NUCLEOTIDE SEQUENCE [LARGE SCALE GENOMIC DNA]</scope>
</reference>
<accession>A0A9W7G753</accession>
<dbReference type="InterPro" id="IPR025875">
    <property type="entry name" value="Leu-rich_rpt_4"/>
</dbReference>
<keyword evidence="5" id="KW-1185">Reference proteome</keyword>
<protein>
    <submittedName>
        <fullName evidence="4">Uncharacterized protein</fullName>
    </submittedName>
</protein>
<sequence>MSSLPEQICEKFANDLPLDLSLRSPPQSVSTPRDGSSRMAPISSPFSFPPSSFPPPPPPTPMPNSEVKKDTRNSNSDTRWETLEVETGNNGGDIEGVQLFTGGKRGRTTSLNAGEVHQSQLKMVRQSFTRLSLKPPPNNRSPLFFLLTNLPFLVDHIFSYIQRFPDLHGAKISCLTFHKFPLSVLDLSFTSVRSTDRLNLSMFKNITTLDLRNTRVESIAGVSGCSRLELLGLSATGISDISEVGACGNLKFLFLVHTQVTDILPLAKCEKLEVLNCSGTSVSDLTPLRGCRKLRELMLISTNVTNLESLGGLKELTLLDLSFTPVFDIHCLASLQKLEILRLGFCQVQEEGWDAVSSMKGLKTLQCGQLCQTMPDVMNRIRAGGVTVTF</sequence>
<feature type="region of interest" description="Disordered" evidence="3">
    <location>
        <begin position="15"/>
        <end position="79"/>
    </location>
</feature>
<dbReference type="OrthoDB" id="204809at2759"/>
<name>A0A9W7G753_9STRA</name>
<evidence type="ECO:0000256" key="3">
    <source>
        <dbReference type="SAM" id="MobiDB-lite"/>
    </source>
</evidence>
<evidence type="ECO:0000313" key="5">
    <source>
        <dbReference type="Proteomes" id="UP001165065"/>
    </source>
</evidence>
<organism evidence="4 5">
    <name type="scientific">Triparma columacea</name>
    <dbReference type="NCBI Taxonomy" id="722753"/>
    <lineage>
        <taxon>Eukaryota</taxon>
        <taxon>Sar</taxon>
        <taxon>Stramenopiles</taxon>
        <taxon>Ochrophyta</taxon>
        <taxon>Bolidophyceae</taxon>
        <taxon>Parmales</taxon>
        <taxon>Triparmaceae</taxon>
        <taxon>Triparma</taxon>
    </lineage>
</organism>
<dbReference type="AlphaFoldDB" id="A0A9W7G753"/>
<dbReference type="Pfam" id="PF12799">
    <property type="entry name" value="LRR_4"/>
    <property type="match status" value="1"/>
</dbReference>
<keyword evidence="2" id="KW-0677">Repeat</keyword>
<evidence type="ECO:0000313" key="4">
    <source>
        <dbReference type="EMBL" id="GMI35571.1"/>
    </source>
</evidence>
<comment type="caution">
    <text evidence="4">The sequence shown here is derived from an EMBL/GenBank/DDBJ whole genome shotgun (WGS) entry which is preliminary data.</text>
</comment>
<dbReference type="InterPro" id="IPR050836">
    <property type="entry name" value="SDS22/Internalin_LRR"/>
</dbReference>
<feature type="compositionally biased region" description="Low complexity" evidence="3">
    <location>
        <begin position="15"/>
        <end position="26"/>
    </location>
</feature>
<dbReference type="EMBL" id="BRYA01000056">
    <property type="protein sequence ID" value="GMI35571.1"/>
    <property type="molecule type" value="Genomic_DNA"/>
</dbReference>
<dbReference type="PANTHER" id="PTHR46652:SF3">
    <property type="entry name" value="LEUCINE-RICH REPEAT-CONTAINING PROTEIN 9"/>
    <property type="match status" value="1"/>
</dbReference>